<protein>
    <submittedName>
        <fullName evidence="3">Uncharacterized protein</fullName>
    </submittedName>
</protein>
<dbReference type="RefSeq" id="WP_083125030.1">
    <property type="nucleotide sequence ID" value="NZ_MVIM01000003.1"/>
</dbReference>
<evidence type="ECO:0000256" key="1">
    <source>
        <dbReference type="SAM" id="MobiDB-lite"/>
    </source>
</evidence>
<feature type="chain" id="PRO_5012868629" evidence="2">
    <location>
        <begin position="33"/>
        <end position="75"/>
    </location>
</feature>
<evidence type="ECO:0000313" key="4">
    <source>
        <dbReference type="Proteomes" id="UP000192411"/>
    </source>
</evidence>
<feature type="region of interest" description="Disordered" evidence="1">
    <location>
        <begin position="35"/>
        <end position="75"/>
    </location>
</feature>
<accession>A0A1X0JWU9</accession>
<reference evidence="3 4" key="1">
    <citation type="submission" date="2017-02" db="EMBL/GenBank/DDBJ databases">
        <title>The new phylogeny of genus Mycobacterium.</title>
        <authorList>
            <person name="Tortoli E."/>
            <person name="Trovato A."/>
            <person name="Cirillo D.M."/>
        </authorList>
    </citation>
    <scope>NUCLEOTIDE SEQUENCE [LARGE SCALE GENOMIC DNA]</scope>
    <source>
        <strain evidence="3 4">DSM 44338</strain>
    </source>
</reference>
<proteinExistence type="predicted"/>
<feature type="signal peptide" evidence="2">
    <location>
        <begin position="1"/>
        <end position="32"/>
    </location>
</feature>
<comment type="caution">
    <text evidence="3">The sequence shown here is derived from an EMBL/GenBank/DDBJ whole genome shotgun (WGS) entry which is preliminary data.</text>
</comment>
<keyword evidence="2" id="KW-0732">Signal</keyword>
<evidence type="ECO:0000256" key="2">
    <source>
        <dbReference type="SAM" id="SignalP"/>
    </source>
</evidence>
<organism evidence="3 4">
    <name type="scientific">Mycolicibacterium tusciae</name>
    <dbReference type="NCBI Taxonomy" id="75922"/>
    <lineage>
        <taxon>Bacteria</taxon>
        <taxon>Bacillati</taxon>
        <taxon>Actinomycetota</taxon>
        <taxon>Actinomycetes</taxon>
        <taxon>Mycobacteriales</taxon>
        <taxon>Mycobacteriaceae</taxon>
        <taxon>Mycolicibacterium</taxon>
    </lineage>
</organism>
<dbReference type="AlphaFoldDB" id="A0A1X0JWU9"/>
<sequence length="75" mass="7776">MKNNTFAKTVARIALPLAIGAAALGMAGIANAQTQEPVGPGYQYAPTTTAHPAPQAPTTHHGVGRVEEMVPGYHR</sequence>
<gene>
    <name evidence="3" type="ORF">BST47_08455</name>
</gene>
<name>A0A1X0JWU9_9MYCO</name>
<dbReference type="EMBL" id="MVIM01000003">
    <property type="protein sequence ID" value="ORB67075.1"/>
    <property type="molecule type" value="Genomic_DNA"/>
</dbReference>
<feature type="compositionally biased region" description="Low complexity" evidence="1">
    <location>
        <begin position="45"/>
        <end position="61"/>
    </location>
</feature>
<keyword evidence="4" id="KW-1185">Reference proteome</keyword>
<evidence type="ECO:0000313" key="3">
    <source>
        <dbReference type="EMBL" id="ORB67075.1"/>
    </source>
</evidence>
<dbReference type="Proteomes" id="UP000192411">
    <property type="component" value="Unassembled WGS sequence"/>
</dbReference>